<feature type="domain" description="HMA" evidence="2">
    <location>
        <begin position="57"/>
        <end position="121"/>
    </location>
</feature>
<accession>A0A9D2KIJ1</accession>
<evidence type="ECO:0000313" key="4">
    <source>
        <dbReference type="Proteomes" id="UP000824223"/>
    </source>
</evidence>
<reference evidence="3" key="1">
    <citation type="journal article" date="2021" name="PeerJ">
        <title>Extensive microbial diversity within the chicken gut microbiome revealed by metagenomics and culture.</title>
        <authorList>
            <person name="Gilroy R."/>
            <person name="Ravi A."/>
            <person name="Getino M."/>
            <person name="Pursley I."/>
            <person name="Horton D.L."/>
            <person name="Alikhan N.F."/>
            <person name="Baker D."/>
            <person name="Gharbi K."/>
            <person name="Hall N."/>
            <person name="Watson M."/>
            <person name="Adriaenssens E.M."/>
            <person name="Foster-Nyarko E."/>
            <person name="Jarju S."/>
            <person name="Secka A."/>
            <person name="Antonio M."/>
            <person name="Oren A."/>
            <person name="Chaudhuri R.R."/>
            <person name="La Ragione R."/>
            <person name="Hildebrand F."/>
            <person name="Pallen M.J."/>
        </authorList>
    </citation>
    <scope>NUCLEOTIDE SEQUENCE</scope>
    <source>
        <strain evidence="3">ChiSjej2B20-11307</strain>
    </source>
</reference>
<sequence>MADAIVLIILVLVVGGASAYLIRAKKNGVKCVGCPAGGSCPGSQKMKKKKLAGSVIGRKTIQISGMTCGHCAASVEERLNLIDGVRAEVSMSKGNAVVFYDREIDDTILKNAVEKAGFTVDSIRVL</sequence>
<dbReference type="InterPro" id="IPR006121">
    <property type="entry name" value="HMA_dom"/>
</dbReference>
<reference evidence="3" key="2">
    <citation type="submission" date="2021-04" db="EMBL/GenBank/DDBJ databases">
        <authorList>
            <person name="Gilroy R."/>
        </authorList>
    </citation>
    <scope>NUCLEOTIDE SEQUENCE</scope>
    <source>
        <strain evidence="3">ChiSjej2B20-11307</strain>
    </source>
</reference>
<dbReference type="CDD" id="cd00371">
    <property type="entry name" value="HMA"/>
    <property type="match status" value="1"/>
</dbReference>
<organism evidence="3 4">
    <name type="scientific">Candidatus Mediterraneibacter pullicola</name>
    <dbReference type="NCBI Taxonomy" id="2838682"/>
    <lineage>
        <taxon>Bacteria</taxon>
        <taxon>Bacillati</taxon>
        <taxon>Bacillota</taxon>
        <taxon>Clostridia</taxon>
        <taxon>Lachnospirales</taxon>
        <taxon>Lachnospiraceae</taxon>
        <taxon>Mediterraneibacter</taxon>
    </lineage>
</organism>
<keyword evidence="1" id="KW-0479">Metal-binding</keyword>
<dbReference type="AlphaFoldDB" id="A0A9D2KIJ1"/>
<protein>
    <submittedName>
        <fullName evidence="3">Heavy-metal-associated domain-containing protein</fullName>
    </submittedName>
</protein>
<comment type="caution">
    <text evidence="3">The sequence shown here is derived from an EMBL/GenBank/DDBJ whole genome shotgun (WGS) entry which is preliminary data.</text>
</comment>
<evidence type="ECO:0000259" key="2">
    <source>
        <dbReference type="PROSITE" id="PS50846"/>
    </source>
</evidence>
<dbReference type="FunFam" id="3.30.70.100:FF:000001">
    <property type="entry name" value="ATPase copper transporting beta"/>
    <property type="match status" value="1"/>
</dbReference>
<dbReference type="InterPro" id="IPR036163">
    <property type="entry name" value="HMA_dom_sf"/>
</dbReference>
<evidence type="ECO:0000256" key="1">
    <source>
        <dbReference type="ARBA" id="ARBA00022723"/>
    </source>
</evidence>
<dbReference type="PROSITE" id="PS50846">
    <property type="entry name" value="HMA_2"/>
    <property type="match status" value="1"/>
</dbReference>
<dbReference type="EMBL" id="DXAK01000012">
    <property type="protein sequence ID" value="HJA06090.1"/>
    <property type="molecule type" value="Genomic_DNA"/>
</dbReference>
<evidence type="ECO:0000313" key="3">
    <source>
        <dbReference type="EMBL" id="HJA06090.1"/>
    </source>
</evidence>
<dbReference type="GO" id="GO:0046872">
    <property type="term" value="F:metal ion binding"/>
    <property type="evidence" value="ECO:0007669"/>
    <property type="project" value="UniProtKB-KW"/>
</dbReference>
<gene>
    <name evidence="3" type="ORF">H9798_02930</name>
</gene>
<dbReference type="SUPFAM" id="SSF55008">
    <property type="entry name" value="HMA, heavy metal-associated domain"/>
    <property type="match status" value="1"/>
</dbReference>
<dbReference type="Proteomes" id="UP000824223">
    <property type="component" value="Unassembled WGS sequence"/>
</dbReference>
<dbReference type="Gene3D" id="3.30.70.100">
    <property type="match status" value="1"/>
</dbReference>
<name>A0A9D2KIJ1_9FIRM</name>
<proteinExistence type="predicted"/>
<dbReference type="Pfam" id="PF00403">
    <property type="entry name" value="HMA"/>
    <property type="match status" value="1"/>
</dbReference>